<dbReference type="Gene3D" id="1.10.238.10">
    <property type="entry name" value="EF-hand"/>
    <property type="match status" value="1"/>
</dbReference>
<dbReference type="Proteomes" id="UP000182284">
    <property type="component" value="Unassembled WGS sequence"/>
</dbReference>
<dbReference type="Pfam" id="PF13202">
    <property type="entry name" value="EF-hand_5"/>
    <property type="match status" value="3"/>
</dbReference>
<evidence type="ECO:0000259" key="1">
    <source>
        <dbReference type="PROSITE" id="PS50222"/>
    </source>
</evidence>
<dbReference type="SMART" id="SM00054">
    <property type="entry name" value="EFh"/>
    <property type="match status" value="2"/>
</dbReference>
<dbReference type="PROSITE" id="PS50222">
    <property type="entry name" value="EF_HAND_2"/>
    <property type="match status" value="2"/>
</dbReference>
<proteinExistence type="predicted"/>
<reference evidence="2 3" key="1">
    <citation type="submission" date="2016-10" db="EMBL/GenBank/DDBJ databases">
        <authorList>
            <person name="de Groot N.N."/>
        </authorList>
    </citation>
    <scope>NUCLEOTIDE SEQUENCE [LARGE SCALE GENOMIC DNA]</scope>
    <source>
        <strain evidence="2 3">DSM 27375</strain>
    </source>
</reference>
<organism evidence="2 3">
    <name type="scientific">Celeribacter baekdonensis</name>
    <dbReference type="NCBI Taxonomy" id="875171"/>
    <lineage>
        <taxon>Bacteria</taxon>
        <taxon>Pseudomonadati</taxon>
        <taxon>Pseudomonadota</taxon>
        <taxon>Alphaproteobacteria</taxon>
        <taxon>Rhodobacterales</taxon>
        <taxon>Roseobacteraceae</taxon>
        <taxon>Celeribacter</taxon>
    </lineage>
</organism>
<protein>
    <submittedName>
        <fullName evidence="2">EF hand</fullName>
    </submittedName>
</protein>
<dbReference type="GO" id="GO:0005509">
    <property type="term" value="F:calcium ion binding"/>
    <property type="evidence" value="ECO:0007669"/>
    <property type="project" value="InterPro"/>
</dbReference>
<feature type="domain" description="EF-hand" evidence="1">
    <location>
        <begin position="196"/>
        <end position="231"/>
    </location>
</feature>
<dbReference type="InterPro" id="IPR011992">
    <property type="entry name" value="EF-hand-dom_pair"/>
</dbReference>
<evidence type="ECO:0000313" key="3">
    <source>
        <dbReference type="Proteomes" id="UP000182284"/>
    </source>
</evidence>
<dbReference type="InterPro" id="IPR018247">
    <property type="entry name" value="EF_Hand_1_Ca_BS"/>
</dbReference>
<name>A0A1G7RQE7_9RHOB</name>
<evidence type="ECO:0000313" key="2">
    <source>
        <dbReference type="EMBL" id="SDG12893.1"/>
    </source>
</evidence>
<accession>A0A1G7RQE7</accession>
<dbReference type="InterPro" id="IPR002048">
    <property type="entry name" value="EF_hand_dom"/>
</dbReference>
<dbReference type="EMBL" id="FNBL01000012">
    <property type="protein sequence ID" value="SDG12893.1"/>
    <property type="molecule type" value="Genomic_DNA"/>
</dbReference>
<gene>
    <name evidence="2" type="ORF">SAMN04488117_11299</name>
</gene>
<dbReference type="SUPFAM" id="SSF47473">
    <property type="entry name" value="EF-hand"/>
    <property type="match status" value="1"/>
</dbReference>
<sequence>MVIHDENMWRVLHGALLKHWKSDGQVPFCRQLYQPLSIATDGYKSTGVRPYIQMFDAKLYEVKRRKGFKMSYSTKVSTGLLVAVLTAGAALADDSHHQAAGGESVSPNVLAQPMAGTGGPGMMMGGGMMDPSQMAEHLQMMHGMMRMMMQMHSGMMSGNGSMMGPSTTGQGMFPMMGGNMMSMFDMDGNGAVSPEEAHEGLQSMLSDYDADGNGTLSIDEFASLHAKAMRETMVDRFQMLDADGDGQISQGEMVAPADNMAQGMAANPGMMTDEDN</sequence>
<dbReference type="PROSITE" id="PS00018">
    <property type="entry name" value="EF_HAND_1"/>
    <property type="match status" value="2"/>
</dbReference>
<dbReference type="CDD" id="cd00051">
    <property type="entry name" value="EFh"/>
    <property type="match status" value="1"/>
</dbReference>
<dbReference type="OrthoDB" id="5470953at2"/>
<feature type="domain" description="EF-hand" evidence="1">
    <location>
        <begin position="237"/>
        <end position="263"/>
    </location>
</feature>
<dbReference type="AlphaFoldDB" id="A0A1G7RQE7"/>